<evidence type="ECO:0000256" key="9">
    <source>
        <dbReference type="SAM" id="MobiDB-lite"/>
    </source>
</evidence>
<keyword evidence="6" id="KW-0963">Cytoplasm</keyword>
<dbReference type="Proteomes" id="UP000539175">
    <property type="component" value="Unassembled WGS sequence"/>
</dbReference>
<feature type="region of interest" description="Disordered" evidence="9">
    <location>
        <begin position="1"/>
        <end position="63"/>
    </location>
</feature>
<feature type="region of interest" description="G4" evidence="7">
    <location>
        <begin position="183"/>
        <end position="186"/>
    </location>
</feature>
<keyword evidence="4 6" id="KW-0694">RNA-binding</keyword>
<dbReference type="GO" id="GO:0005886">
    <property type="term" value="C:plasma membrane"/>
    <property type="evidence" value="ECO:0007669"/>
    <property type="project" value="UniProtKB-SubCell"/>
</dbReference>
<dbReference type="Gene3D" id="3.30.300.20">
    <property type="match status" value="1"/>
</dbReference>
<dbReference type="GO" id="GO:0003924">
    <property type="term" value="F:GTPase activity"/>
    <property type="evidence" value="ECO:0007669"/>
    <property type="project" value="UniProtKB-UniRule"/>
</dbReference>
<keyword evidence="3 6" id="KW-0547">Nucleotide-binding</keyword>
<evidence type="ECO:0000259" key="10">
    <source>
        <dbReference type="PROSITE" id="PS50823"/>
    </source>
</evidence>
<keyword evidence="6" id="KW-0699">rRNA-binding</keyword>
<comment type="subcellular location">
    <subcellularLocation>
        <location evidence="6">Cytoplasm</location>
    </subcellularLocation>
    <subcellularLocation>
        <location evidence="6">Cell membrane</location>
        <topology evidence="6">Peripheral membrane protein</topology>
    </subcellularLocation>
</comment>
<evidence type="ECO:0000313" key="12">
    <source>
        <dbReference type="EMBL" id="MBB6250228.1"/>
    </source>
</evidence>
<name>A0A7X0EB63_9PROT</name>
<comment type="subunit">
    <text evidence="6">Monomer.</text>
</comment>
<dbReference type="Pfam" id="PF07650">
    <property type="entry name" value="KH_2"/>
    <property type="match status" value="1"/>
</dbReference>
<dbReference type="NCBIfam" id="TIGR00436">
    <property type="entry name" value="era"/>
    <property type="match status" value="1"/>
</dbReference>
<keyword evidence="6" id="KW-1003">Cell membrane</keyword>
<feature type="compositionally biased region" description="Basic and acidic residues" evidence="9">
    <location>
        <begin position="1"/>
        <end position="27"/>
    </location>
</feature>
<gene>
    <name evidence="6" type="primary">era</name>
    <name evidence="12" type="ORF">FHS74_000769</name>
</gene>
<keyword evidence="5 6" id="KW-0342">GTP-binding</keyword>
<dbReference type="InterPro" id="IPR009019">
    <property type="entry name" value="KH_sf_prok-type"/>
</dbReference>
<dbReference type="SUPFAM" id="SSF52540">
    <property type="entry name" value="P-loop containing nucleoside triphosphate hydrolases"/>
    <property type="match status" value="1"/>
</dbReference>
<dbReference type="GO" id="GO:0000028">
    <property type="term" value="P:ribosomal small subunit assembly"/>
    <property type="evidence" value="ECO:0007669"/>
    <property type="project" value="TreeGrafter"/>
</dbReference>
<dbReference type="PROSITE" id="PS50823">
    <property type="entry name" value="KH_TYPE_2"/>
    <property type="match status" value="1"/>
</dbReference>
<dbReference type="HAMAP" id="MF_00367">
    <property type="entry name" value="GTPase_Era"/>
    <property type="match status" value="1"/>
</dbReference>
<dbReference type="Gene3D" id="3.40.50.300">
    <property type="entry name" value="P-loop containing nucleotide triphosphate hydrolases"/>
    <property type="match status" value="1"/>
</dbReference>
<comment type="caution">
    <text evidence="6">Lacks conserved residue(s) required for the propagation of feature annotation.</text>
</comment>
<dbReference type="InterPro" id="IPR015946">
    <property type="entry name" value="KH_dom-like_a/b"/>
</dbReference>
<evidence type="ECO:0000256" key="8">
    <source>
        <dbReference type="RuleBase" id="RU003761"/>
    </source>
</evidence>
<dbReference type="PRINTS" id="PR00326">
    <property type="entry name" value="GTP1OBG"/>
</dbReference>
<feature type="compositionally biased region" description="Acidic residues" evidence="9">
    <location>
        <begin position="32"/>
        <end position="60"/>
    </location>
</feature>
<evidence type="ECO:0000256" key="1">
    <source>
        <dbReference type="ARBA" id="ARBA00007921"/>
    </source>
</evidence>
<protein>
    <recommendedName>
        <fullName evidence="2 6">GTPase Era</fullName>
    </recommendedName>
</protein>
<feature type="region of interest" description="G2" evidence="7">
    <location>
        <begin position="100"/>
        <end position="104"/>
    </location>
</feature>
<dbReference type="InterPro" id="IPR027417">
    <property type="entry name" value="P-loop_NTPase"/>
</dbReference>
<dbReference type="NCBIfam" id="NF000908">
    <property type="entry name" value="PRK00089.1"/>
    <property type="match status" value="1"/>
</dbReference>
<dbReference type="CDD" id="cd04163">
    <property type="entry name" value="Era"/>
    <property type="match status" value="1"/>
</dbReference>
<dbReference type="PANTHER" id="PTHR42698:SF1">
    <property type="entry name" value="GTPASE ERA, MITOCHONDRIAL"/>
    <property type="match status" value="1"/>
</dbReference>
<evidence type="ECO:0000256" key="3">
    <source>
        <dbReference type="ARBA" id="ARBA00022741"/>
    </source>
</evidence>
<dbReference type="InterPro" id="IPR005662">
    <property type="entry name" value="GTPase_Era-like"/>
</dbReference>
<dbReference type="GO" id="GO:0043024">
    <property type="term" value="F:ribosomal small subunit binding"/>
    <property type="evidence" value="ECO:0007669"/>
    <property type="project" value="TreeGrafter"/>
</dbReference>
<reference evidence="12 13" key="1">
    <citation type="submission" date="2020-08" db="EMBL/GenBank/DDBJ databases">
        <title>Genomic Encyclopedia of Type Strains, Phase IV (KMG-IV): sequencing the most valuable type-strain genomes for metagenomic binning, comparative biology and taxonomic classification.</title>
        <authorList>
            <person name="Goeker M."/>
        </authorList>
    </citation>
    <scope>NUCLEOTIDE SEQUENCE [LARGE SCALE GENOMIC DNA]</scope>
    <source>
        <strain evidence="12 13">DSM 22198</strain>
    </source>
</reference>
<feature type="region of interest" description="G5" evidence="7">
    <location>
        <begin position="212"/>
        <end position="214"/>
    </location>
</feature>
<dbReference type="InterPro" id="IPR005225">
    <property type="entry name" value="Small_GTP-bd"/>
</dbReference>
<dbReference type="InterPro" id="IPR006073">
    <property type="entry name" value="GTP-bd"/>
</dbReference>
<dbReference type="EMBL" id="JACIIZ010000002">
    <property type="protein sequence ID" value="MBB6250228.1"/>
    <property type="molecule type" value="Genomic_DNA"/>
</dbReference>
<evidence type="ECO:0000256" key="7">
    <source>
        <dbReference type="PROSITE-ProRule" id="PRU01050"/>
    </source>
</evidence>
<keyword evidence="13" id="KW-1185">Reference proteome</keyword>
<feature type="binding site" evidence="6">
    <location>
        <begin position="74"/>
        <end position="81"/>
    </location>
    <ligand>
        <name>GTP</name>
        <dbReference type="ChEBI" id="CHEBI:37565"/>
    </ligand>
</feature>
<dbReference type="GO" id="GO:0005525">
    <property type="term" value="F:GTP binding"/>
    <property type="evidence" value="ECO:0007669"/>
    <property type="project" value="UniProtKB-UniRule"/>
</dbReference>
<dbReference type="NCBIfam" id="TIGR00231">
    <property type="entry name" value="small_GTP"/>
    <property type="match status" value="1"/>
</dbReference>
<feature type="region of interest" description="G1" evidence="7">
    <location>
        <begin position="74"/>
        <end position="81"/>
    </location>
</feature>
<dbReference type="InterPro" id="IPR004044">
    <property type="entry name" value="KH_dom_type_2"/>
</dbReference>
<dbReference type="PROSITE" id="PS51713">
    <property type="entry name" value="G_ERA"/>
    <property type="match status" value="1"/>
</dbReference>
<feature type="domain" description="Era-type G" evidence="11">
    <location>
        <begin position="66"/>
        <end position="233"/>
    </location>
</feature>
<dbReference type="PANTHER" id="PTHR42698">
    <property type="entry name" value="GTPASE ERA"/>
    <property type="match status" value="1"/>
</dbReference>
<comment type="similarity">
    <text evidence="1 6 7 8">Belongs to the TRAFAC class TrmE-Era-EngA-EngB-Septin-like GTPase superfamily. Era GTPase family.</text>
</comment>
<feature type="binding site" evidence="6">
    <location>
        <begin position="183"/>
        <end position="186"/>
    </location>
    <ligand>
        <name>GTP</name>
        <dbReference type="ChEBI" id="CHEBI:37565"/>
    </ligand>
</feature>
<comment type="caution">
    <text evidence="12">The sequence shown here is derived from an EMBL/GenBank/DDBJ whole genome shotgun (WGS) entry which is preliminary data.</text>
</comment>
<organism evidence="12 13">
    <name type="scientific">Nitrospirillum iridis</name>
    <dbReference type="NCBI Taxonomy" id="765888"/>
    <lineage>
        <taxon>Bacteria</taxon>
        <taxon>Pseudomonadati</taxon>
        <taxon>Pseudomonadota</taxon>
        <taxon>Alphaproteobacteria</taxon>
        <taxon>Rhodospirillales</taxon>
        <taxon>Azospirillaceae</taxon>
        <taxon>Nitrospirillum</taxon>
    </lineage>
</organism>
<dbReference type="SUPFAM" id="SSF54814">
    <property type="entry name" value="Prokaryotic type KH domain (KH-domain type II)"/>
    <property type="match status" value="1"/>
</dbReference>
<dbReference type="AlphaFoldDB" id="A0A7X0EB63"/>
<feature type="domain" description="KH type-2" evidence="10">
    <location>
        <begin position="264"/>
        <end position="341"/>
    </location>
</feature>
<keyword evidence="6" id="KW-0690">Ribosome biogenesis</keyword>
<feature type="region of interest" description="G3" evidence="7">
    <location>
        <begin position="121"/>
        <end position="124"/>
    </location>
</feature>
<accession>A0A7X0EB63</accession>
<evidence type="ECO:0000256" key="2">
    <source>
        <dbReference type="ARBA" id="ARBA00020484"/>
    </source>
</evidence>
<comment type="function">
    <text evidence="6">An essential GTPase that binds both GDP and GTP, with rapid nucleotide exchange. Plays a role in 16S rRNA processing and 30S ribosomal subunit biogenesis and possibly also in cell cycle regulation and energy metabolism.</text>
</comment>
<sequence length="359" mass="39787">MSDVEHGQDGLLPDPHKDAAQDVHDQAAPETEAPEGEEDHVDDEDDFEDEDEDGEEDEGEPLAPMRCGFVALVGAPNAGKSTLLNAAVGSKVSIVSPKVQTTRSRVLGIGMHKRAQILFVDLPGIFTPKKRLERAMVAAAWSGAEEADVVAVLVDASRRVDDDTNGIILRLTQSKRKAILILNKIDLIPYERLLELAARFNETGVFTDIFMISALTGNGLPDLLDNLANRLPESPWLYPDDQLSDMPMRLLAAEITREKLFLQLHQELPYAIAVETEAWEEFDDGSVKISQLIYVQRPNQKAIVLGKNGAKIKSVGAAARTELEEILDRRVHVMLFVKVREDWAEKPDSYSQWGLDFNA</sequence>
<dbReference type="GO" id="GO:0070181">
    <property type="term" value="F:small ribosomal subunit rRNA binding"/>
    <property type="evidence" value="ECO:0007669"/>
    <property type="project" value="UniProtKB-UniRule"/>
</dbReference>
<evidence type="ECO:0000256" key="6">
    <source>
        <dbReference type="HAMAP-Rule" id="MF_00367"/>
    </source>
</evidence>
<evidence type="ECO:0000259" key="11">
    <source>
        <dbReference type="PROSITE" id="PS51713"/>
    </source>
</evidence>
<dbReference type="GO" id="GO:0005829">
    <property type="term" value="C:cytosol"/>
    <property type="evidence" value="ECO:0007669"/>
    <property type="project" value="TreeGrafter"/>
</dbReference>
<proteinExistence type="inferred from homology"/>
<dbReference type="Pfam" id="PF01926">
    <property type="entry name" value="MMR_HSR1"/>
    <property type="match status" value="1"/>
</dbReference>
<keyword evidence="6" id="KW-0472">Membrane</keyword>
<evidence type="ECO:0000256" key="5">
    <source>
        <dbReference type="ARBA" id="ARBA00023134"/>
    </source>
</evidence>
<evidence type="ECO:0000313" key="13">
    <source>
        <dbReference type="Proteomes" id="UP000539175"/>
    </source>
</evidence>
<dbReference type="InterPro" id="IPR030388">
    <property type="entry name" value="G_ERA_dom"/>
</dbReference>
<evidence type="ECO:0000256" key="4">
    <source>
        <dbReference type="ARBA" id="ARBA00022884"/>
    </source>
</evidence>
<dbReference type="CDD" id="cd22534">
    <property type="entry name" value="KH-II_Era"/>
    <property type="match status" value="1"/>
</dbReference>